<proteinExistence type="predicted"/>
<dbReference type="Proteomes" id="UP001176806">
    <property type="component" value="Unassembled WGS sequence"/>
</dbReference>
<sequence>MNTKIQELIEEAKLINDHKAIMSALTNLGLLMERHTQDRYSDEDYLILLGNDEDLFKLRLSEADTTEIVHFLFYHIININVYPVTVAWCFGKCYGCDIYSGIKQLLKLYKDNDDVCEQLLFSLNGLYDPRETFKDVAKILEDSIKSIPLPRTNEVLKENFDLLNYDED</sequence>
<reference evidence="1" key="1">
    <citation type="submission" date="2023-07" db="EMBL/GenBank/DDBJ databases">
        <title>Two novel species in the genus Flavivirga.</title>
        <authorList>
            <person name="Kwon K."/>
        </authorList>
    </citation>
    <scope>NUCLEOTIDE SEQUENCE</scope>
    <source>
        <strain evidence="1">KACC 14158</strain>
    </source>
</reference>
<protein>
    <submittedName>
        <fullName evidence="1">Uncharacterized protein</fullName>
    </submittedName>
</protein>
<evidence type="ECO:0000313" key="2">
    <source>
        <dbReference type="Proteomes" id="UP001176806"/>
    </source>
</evidence>
<evidence type="ECO:0000313" key="1">
    <source>
        <dbReference type="EMBL" id="MDO5975025.1"/>
    </source>
</evidence>
<dbReference type="RefSeq" id="WP_303302193.1">
    <property type="nucleotide sequence ID" value="NZ_BAABDA010000035.1"/>
</dbReference>
<keyword evidence="2" id="KW-1185">Reference proteome</keyword>
<gene>
    <name evidence="1" type="ORF">Q4Q40_12570</name>
</gene>
<dbReference type="EMBL" id="JAUOEL010000004">
    <property type="protein sequence ID" value="MDO5975025.1"/>
    <property type="molecule type" value="Genomic_DNA"/>
</dbReference>
<name>A0ABT8WPS7_9FLAO</name>
<organism evidence="1 2">
    <name type="scientific">Flavivirga jejuensis</name>
    <dbReference type="NCBI Taxonomy" id="870487"/>
    <lineage>
        <taxon>Bacteria</taxon>
        <taxon>Pseudomonadati</taxon>
        <taxon>Bacteroidota</taxon>
        <taxon>Flavobacteriia</taxon>
        <taxon>Flavobacteriales</taxon>
        <taxon>Flavobacteriaceae</taxon>
        <taxon>Flavivirga</taxon>
    </lineage>
</organism>
<accession>A0ABT8WPS7</accession>
<comment type="caution">
    <text evidence="1">The sequence shown here is derived from an EMBL/GenBank/DDBJ whole genome shotgun (WGS) entry which is preliminary data.</text>
</comment>